<dbReference type="GO" id="GO:0005886">
    <property type="term" value="C:plasma membrane"/>
    <property type="evidence" value="ECO:0007669"/>
    <property type="project" value="TreeGrafter"/>
</dbReference>
<accession>A0A1I8IF79</accession>
<keyword evidence="2" id="KW-0106">Calcium</keyword>
<evidence type="ECO:0000256" key="1">
    <source>
        <dbReference type="ARBA" id="ARBA00005350"/>
    </source>
</evidence>
<dbReference type="Proteomes" id="UP000095280">
    <property type="component" value="Unplaced"/>
</dbReference>
<keyword evidence="2" id="KW-0564">Palmitate</keyword>
<comment type="similarity">
    <text evidence="1 2">Belongs to the phospholipid scramblase family.</text>
</comment>
<protein>
    <recommendedName>
        <fullName evidence="2">Phospholipid scramblase</fullName>
    </recommendedName>
</protein>
<keyword evidence="3" id="KW-1185">Reference proteome</keyword>
<keyword evidence="2" id="KW-0449">Lipoprotein</keyword>
<dbReference type="AlphaFoldDB" id="A0A1I8IF79"/>
<evidence type="ECO:0000256" key="2">
    <source>
        <dbReference type="RuleBase" id="RU363116"/>
    </source>
</evidence>
<dbReference type="PANTHER" id="PTHR23248:SF9">
    <property type="entry name" value="PHOSPHOLIPID SCRAMBLASE"/>
    <property type="match status" value="1"/>
</dbReference>
<comment type="cofactor">
    <cofactor evidence="2">
        <name>Ca(2+)</name>
        <dbReference type="ChEBI" id="CHEBI:29108"/>
    </cofactor>
</comment>
<name>A0A1I8IF79_9PLAT</name>
<dbReference type="PANTHER" id="PTHR23248">
    <property type="entry name" value="PHOSPHOLIPID SCRAMBLASE-RELATED"/>
    <property type="match status" value="1"/>
</dbReference>
<proteinExistence type="inferred from homology"/>
<organism evidence="3 4">
    <name type="scientific">Macrostomum lignano</name>
    <dbReference type="NCBI Taxonomy" id="282301"/>
    <lineage>
        <taxon>Eukaryota</taxon>
        <taxon>Metazoa</taxon>
        <taxon>Spiralia</taxon>
        <taxon>Lophotrochozoa</taxon>
        <taxon>Platyhelminthes</taxon>
        <taxon>Rhabditophora</taxon>
        <taxon>Macrostomorpha</taxon>
        <taxon>Macrostomida</taxon>
        <taxon>Macrostomidae</taxon>
        <taxon>Macrostomum</taxon>
    </lineage>
</organism>
<evidence type="ECO:0000313" key="3">
    <source>
        <dbReference type="Proteomes" id="UP000095280"/>
    </source>
</evidence>
<dbReference type="Pfam" id="PF03803">
    <property type="entry name" value="Scramblase"/>
    <property type="match status" value="2"/>
</dbReference>
<comment type="function">
    <text evidence="2">May mediate accelerated ATP-independent bidirectional transbilayer migration of phospholipids upon binding calcium ions that results in a loss of phospholipid asymmetry in the plasma membrane.</text>
</comment>
<dbReference type="GO" id="GO:0017128">
    <property type="term" value="F:phospholipid scramblase activity"/>
    <property type="evidence" value="ECO:0007669"/>
    <property type="project" value="InterPro"/>
</dbReference>
<evidence type="ECO:0000313" key="4">
    <source>
        <dbReference type="WBParaSite" id="maker-uti_cns_0012038-snap-gene-0.4-mRNA-1"/>
    </source>
</evidence>
<dbReference type="InterPro" id="IPR005552">
    <property type="entry name" value="Scramblase"/>
</dbReference>
<dbReference type="WBParaSite" id="maker-uti_cns_0012038-snap-gene-0.4-mRNA-1">
    <property type="protein sequence ID" value="maker-uti_cns_0012038-snap-gene-0.4-mRNA-1"/>
    <property type="gene ID" value="maker-uti_cns_0012038-snap-gene-0.4"/>
</dbReference>
<sequence length="196" mass="21979">MPKPTADSGCPPGLKYLLPLDQKIDYLEALTRVEQANKFVIQESRGQQIFYTAEEPSTAVLLRHGHGGGPARSQSRGKVRQIHSCCMVKYVIEGKEGDTVLYLTGPRYCNCPCPGLKSRSRALKLMKSKDDNQVIGFIAKKWTNLMQEYFTLADNFGISFPKDLHLDTKATIIGACFLIDFMYFEVNRAACMCHTC</sequence>
<reference evidence="4" key="1">
    <citation type="submission" date="2016-11" db="UniProtKB">
        <authorList>
            <consortium name="WormBaseParasite"/>
        </authorList>
    </citation>
    <scope>IDENTIFICATION</scope>
</reference>